<organism evidence="1 2">
    <name type="scientific">Kitasatospora cystarginea</name>
    <dbReference type="NCBI Taxonomy" id="58350"/>
    <lineage>
        <taxon>Bacteria</taxon>
        <taxon>Bacillati</taxon>
        <taxon>Actinomycetota</taxon>
        <taxon>Actinomycetes</taxon>
        <taxon>Kitasatosporales</taxon>
        <taxon>Streptomycetaceae</taxon>
        <taxon>Kitasatospora</taxon>
    </lineage>
</organism>
<protein>
    <submittedName>
        <fullName evidence="1">Uncharacterized protein</fullName>
    </submittedName>
</protein>
<name>A0ABN3ERJ6_9ACTN</name>
<sequence length="173" mass="18776">MSKSPTTGPAPATVIDGRPAFAGRRFVLERLGVDTWDLHRLHPDPGELRALGRHLGNMAHQLDSLDQELRRIAAGAIERLTRVRAGDHRDIQPQGVLRLLGSDLETLGSRYDLAAEHLGQAVLQYREAAERAAARPEPPRAVAARSHTSAAVAVPVSAQPTPLDHHPTTARSR</sequence>
<dbReference type="Proteomes" id="UP001500305">
    <property type="component" value="Unassembled WGS sequence"/>
</dbReference>
<accession>A0ABN3ERJ6</accession>
<gene>
    <name evidence="1" type="ORF">GCM10010430_60290</name>
</gene>
<evidence type="ECO:0000313" key="2">
    <source>
        <dbReference type="Proteomes" id="UP001500305"/>
    </source>
</evidence>
<proteinExistence type="predicted"/>
<keyword evidence="2" id="KW-1185">Reference proteome</keyword>
<comment type="caution">
    <text evidence="1">The sequence shown here is derived from an EMBL/GenBank/DDBJ whole genome shotgun (WGS) entry which is preliminary data.</text>
</comment>
<dbReference type="EMBL" id="BAAATR010000034">
    <property type="protein sequence ID" value="GAA2267073.1"/>
    <property type="molecule type" value="Genomic_DNA"/>
</dbReference>
<reference evidence="1 2" key="1">
    <citation type="journal article" date="2019" name="Int. J. Syst. Evol. Microbiol.">
        <title>The Global Catalogue of Microorganisms (GCM) 10K type strain sequencing project: providing services to taxonomists for standard genome sequencing and annotation.</title>
        <authorList>
            <consortium name="The Broad Institute Genomics Platform"/>
            <consortium name="The Broad Institute Genome Sequencing Center for Infectious Disease"/>
            <person name="Wu L."/>
            <person name="Ma J."/>
        </authorList>
    </citation>
    <scope>NUCLEOTIDE SEQUENCE [LARGE SCALE GENOMIC DNA]</scope>
    <source>
        <strain evidence="1 2">JCM 7356</strain>
    </source>
</reference>
<evidence type="ECO:0000313" key="1">
    <source>
        <dbReference type="EMBL" id="GAA2267073.1"/>
    </source>
</evidence>
<dbReference type="RefSeq" id="WP_344639682.1">
    <property type="nucleotide sequence ID" value="NZ_BAAATR010000034.1"/>
</dbReference>